<feature type="signal peptide" evidence="1">
    <location>
        <begin position="1"/>
        <end position="33"/>
    </location>
</feature>
<sequence>MATALAPVAPPAASTRPLLPPLLLLLITGLASSSASLTFETVAKGHSCGIYKPLTSVVRAPSDFVSLWSDHGSDRYPPPLAPVDAIDFEREMVVAVYRGSMSSGGYGVEVTGVEEREDGTLVVTVVETDPPPGATTSAALTQPYHVIKTARSDKDVRFVAVKEDGRAKPDAAAAPAAPFPAFLLSFEKGSDGEAVASRIRAMNPPVSGVRLLGRRIAVVTFDSTKIDQGGAASLLEGIEGVGSVEVDQQF</sequence>
<feature type="chain" id="PRO_5030692294" description="PrcB C-terminal domain-containing protein" evidence="1">
    <location>
        <begin position="34"/>
        <end position="250"/>
    </location>
</feature>
<dbReference type="AlphaFoldDB" id="A0A7S1ZXI1"/>
<dbReference type="Pfam" id="PF14343">
    <property type="entry name" value="PrcB_C"/>
    <property type="match status" value="1"/>
</dbReference>
<reference evidence="3" key="1">
    <citation type="submission" date="2021-01" db="EMBL/GenBank/DDBJ databases">
        <authorList>
            <person name="Corre E."/>
            <person name="Pelletier E."/>
            <person name="Niang G."/>
            <person name="Scheremetjew M."/>
            <person name="Finn R."/>
            <person name="Kale V."/>
            <person name="Holt S."/>
            <person name="Cochrane G."/>
            <person name="Meng A."/>
            <person name="Brown T."/>
            <person name="Cohen L."/>
        </authorList>
    </citation>
    <scope>NUCLEOTIDE SEQUENCE</scope>
    <source>
        <strain evidence="3">Grunow 1884</strain>
    </source>
</reference>
<evidence type="ECO:0000256" key="1">
    <source>
        <dbReference type="SAM" id="SignalP"/>
    </source>
</evidence>
<organism evidence="3">
    <name type="scientific">Trieres chinensis</name>
    <name type="common">Marine centric diatom</name>
    <name type="synonym">Odontella sinensis</name>
    <dbReference type="NCBI Taxonomy" id="1514140"/>
    <lineage>
        <taxon>Eukaryota</taxon>
        <taxon>Sar</taxon>
        <taxon>Stramenopiles</taxon>
        <taxon>Ochrophyta</taxon>
        <taxon>Bacillariophyta</taxon>
        <taxon>Mediophyceae</taxon>
        <taxon>Biddulphiophycidae</taxon>
        <taxon>Eupodiscales</taxon>
        <taxon>Parodontellaceae</taxon>
        <taxon>Trieres</taxon>
    </lineage>
</organism>
<proteinExistence type="predicted"/>
<name>A0A7S1ZXI1_TRICV</name>
<protein>
    <recommendedName>
        <fullName evidence="2">PrcB C-terminal domain-containing protein</fullName>
    </recommendedName>
</protein>
<feature type="domain" description="PrcB C-terminal" evidence="2">
    <location>
        <begin position="92"/>
        <end position="149"/>
    </location>
</feature>
<dbReference type="InterPro" id="IPR025748">
    <property type="entry name" value="PrcB_C_dom"/>
</dbReference>
<gene>
    <name evidence="3" type="ORF">OSIN01602_LOCUS15806</name>
</gene>
<accession>A0A7S1ZXI1</accession>
<evidence type="ECO:0000259" key="2">
    <source>
        <dbReference type="Pfam" id="PF14343"/>
    </source>
</evidence>
<keyword evidence="1" id="KW-0732">Signal</keyword>
<dbReference type="EMBL" id="HBGO01027469">
    <property type="protein sequence ID" value="CAD9351075.1"/>
    <property type="molecule type" value="Transcribed_RNA"/>
</dbReference>
<evidence type="ECO:0000313" key="3">
    <source>
        <dbReference type="EMBL" id="CAD9351075.1"/>
    </source>
</evidence>